<dbReference type="GO" id="GO:0005829">
    <property type="term" value="C:cytosol"/>
    <property type="evidence" value="ECO:0007669"/>
    <property type="project" value="TreeGrafter"/>
</dbReference>
<dbReference type="OrthoDB" id="9816297at2"/>
<keyword evidence="1" id="KW-0547">Nucleotide-binding</keyword>
<evidence type="ECO:0000313" key="4">
    <source>
        <dbReference type="EMBL" id="RNB59724.1"/>
    </source>
</evidence>
<comment type="caution">
    <text evidence="4">The sequence shown here is derived from an EMBL/GenBank/DDBJ whole genome shotgun (WGS) entry which is preliminary data.</text>
</comment>
<dbReference type="PIRSF" id="PIRSF003092">
    <property type="entry name" value="MinD"/>
    <property type="match status" value="1"/>
</dbReference>
<dbReference type="GO" id="GO:0016887">
    <property type="term" value="F:ATP hydrolysis activity"/>
    <property type="evidence" value="ECO:0007669"/>
    <property type="project" value="TreeGrafter"/>
</dbReference>
<accession>A0A3M8B8E7</accession>
<evidence type="ECO:0000256" key="2">
    <source>
        <dbReference type="ARBA" id="ARBA00022840"/>
    </source>
</evidence>
<dbReference type="GO" id="GO:0005524">
    <property type="term" value="F:ATP binding"/>
    <property type="evidence" value="ECO:0007669"/>
    <property type="project" value="UniProtKB-KW"/>
</dbReference>
<dbReference type="InterPro" id="IPR002586">
    <property type="entry name" value="CobQ/CobB/MinD/ParA_Nub-bd_dom"/>
</dbReference>
<dbReference type="CDD" id="cd02038">
    <property type="entry name" value="FlhG-like"/>
    <property type="match status" value="1"/>
</dbReference>
<dbReference type="SUPFAM" id="SSF52540">
    <property type="entry name" value="P-loop containing nucleoside triphosphate hydrolases"/>
    <property type="match status" value="1"/>
</dbReference>
<proteinExistence type="predicted"/>
<reference evidence="4 5" key="1">
    <citation type="submission" date="2018-10" db="EMBL/GenBank/DDBJ databases">
        <title>Phylogenomics of Brevibacillus.</title>
        <authorList>
            <person name="Dunlap C."/>
        </authorList>
    </citation>
    <scope>NUCLEOTIDE SEQUENCE [LARGE SCALE GENOMIC DNA]</scope>
    <source>
        <strain evidence="4 5">DSM 100115</strain>
    </source>
</reference>
<dbReference type="RefSeq" id="WP_122903390.1">
    <property type="nucleotide sequence ID" value="NZ_RHHS01000012.1"/>
</dbReference>
<dbReference type="AlphaFoldDB" id="A0A3M8B8E7"/>
<dbReference type="PANTHER" id="PTHR43384:SF4">
    <property type="entry name" value="CELLULOSE BIOSYNTHESIS PROTEIN BCSQ-RELATED"/>
    <property type="match status" value="1"/>
</dbReference>
<evidence type="ECO:0000313" key="5">
    <source>
        <dbReference type="Proteomes" id="UP000268829"/>
    </source>
</evidence>
<dbReference type="InterPro" id="IPR050625">
    <property type="entry name" value="ParA/MinD_ATPase"/>
</dbReference>
<evidence type="ECO:0000256" key="1">
    <source>
        <dbReference type="ARBA" id="ARBA00022741"/>
    </source>
</evidence>
<organism evidence="4 5">
    <name type="scientific">Brevibacillus gelatini</name>
    <dbReference type="NCBI Taxonomy" id="1655277"/>
    <lineage>
        <taxon>Bacteria</taxon>
        <taxon>Bacillati</taxon>
        <taxon>Bacillota</taxon>
        <taxon>Bacilli</taxon>
        <taxon>Bacillales</taxon>
        <taxon>Paenibacillaceae</taxon>
        <taxon>Brevibacillus</taxon>
    </lineage>
</organism>
<dbReference type="Pfam" id="PF01656">
    <property type="entry name" value="CbiA"/>
    <property type="match status" value="1"/>
</dbReference>
<dbReference type="InterPro" id="IPR027417">
    <property type="entry name" value="P-loop_NTPase"/>
</dbReference>
<dbReference type="GO" id="GO:0009898">
    <property type="term" value="C:cytoplasmic side of plasma membrane"/>
    <property type="evidence" value="ECO:0007669"/>
    <property type="project" value="TreeGrafter"/>
</dbReference>
<dbReference type="Proteomes" id="UP000268829">
    <property type="component" value="Unassembled WGS sequence"/>
</dbReference>
<evidence type="ECO:0000259" key="3">
    <source>
        <dbReference type="Pfam" id="PF01656"/>
    </source>
</evidence>
<dbReference type="Gene3D" id="3.40.50.300">
    <property type="entry name" value="P-loop containing nucleotide triphosphate hydrolases"/>
    <property type="match status" value="1"/>
</dbReference>
<feature type="domain" description="CobQ/CobB/MinD/ParA nucleotide binding" evidence="3">
    <location>
        <begin position="25"/>
        <end position="241"/>
    </location>
</feature>
<keyword evidence="5" id="KW-1185">Reference proteome</keyword>
<dbReference type="InterPro" id="IPR025501">
    <property type="entry name" value="MinD_FleN"/>
</dbReference>
<dbReference type="GO" id="GO:0051782">
    <property type="term" value="P:negative regulation of cell division"/>
    <property type="evidence" value="ECO:0007669"/>
    <property type="project" value="TreeGrafter"/>
</dbReference>
<protein>
    <submittedName>
        <fullName evidence="4">MinD/ParA family protein</fullName>
    </submittedName>
</protein>
<sequence length="288" mass="31970">MRDQAEQLRVRMQQSGTSEKTTRLVTVTSGKGGVGKSNFSLNFGLGLLERGHKAVLFDVDLGLANLDVLMGITPKKHLFHLLEPDTDVWEIIERGPGGLEFIAGGSGFTQIMQLDEFKLDRLFSRLNPLQGYADTIIFDTGAGFSKESMRFMLSSDEVILVTTPEPPAITDAYAVIKMLHARNPAIVIRLVINRVSSEKEGRMTADKLAMVAKRFLDMDIQSLGYVSDDPHVSKAVKQQRPFLLTYPQSQAAKSIRNLVDRYLDTPTATDAKTSGLKGFLARLKHFIR</sequence>
<dbReference type="EMBL" id="RHHS01000012">
    <property type="protein sequence ID" value="RNB59724.1"/>
    <property type="molecule type" value="Genomic_DNA"/>
</dbReference>
<gene>
    <name evidence="4" type="ORF">EDM57_03520</name>
</gene>
<dbReference type="PANTHER" id="PTHR43384">
    <property type="entry name" value="SEPTUM SITE-DETERMINING PROTEIN MIND HOMOLOG, CHLOROPLASTIC-RELATED"/>
    <property type="match status" value="1"/>
</dbReference>
<keyword evidence="2" id="KW-0067">ATP-binding</keyword>
<dbReference type="InterPro" id="IPR033875">
    <property type="entry name" value="FlhG"/>
</dbReference>
<name>A0A3M8B8E7_9BACL</name>